<name>A0A1J1IBI0_9DIPT</name>
<keyword evidence="2" id="KW-1133">Transmembrane helix</keyword>
<reference evidence="3 4" key="1">
    <citation type="submission" date="2015-04" db="EMBL/GenBank/DDBJ databases">
        <authorList>
            <person name="Syromyatnikov M.Y."/>
            <person name="Popov V.N."/>
        </authorList>
    </citation>
    <scope>NUCLEOTIDE SEQUENCE [LARGE SCALE GENOMIC DNA]</scope>
</reference>
<proteinExistence type="predicted"/>
<feature type="compositionally biased region" description="Polar residues" evidence="1">
    <location>
        <begin position="263"/>
        <end position="275"/>
    </location>
</feature>
<accession>A0A1J1IBI0</accession>
<feature type="compositionally biased region" description="Basic and acidic residues" evidence="1">
    <location>
        <begin position="251"/>
        <end position="262"/>
    </location>
</feature>
<dbReference type="AlphaFoldDB" id="A0A1J1IBI0"/>
<gene>
    <name evidence="3" type="ORF">CLUMA_CG010328</name>
</gene>
<evidence type="ECO:0000256" key="1">
    <source>
        <dbReference type="SAM" id="MobiDB-lite"/>
    </source>
</evidence>
<dbReference type="Proteomes" id="UP000183832">
    <property type="component" value="Unassembled WGS sequence"/>
</dbReference>
<keyword evidence="2" id="KW-0472">Membrane</keyword>
<evidence type="ECO:0000313" key="4">
    <source>
        <dbReference type="Proteomes" id="UP000183832"/>
    </source>
</evidence>
<feature type="region of interest" description="Disordered" evidence="1">
    <location>
        <begin position="236"/>
        <end position="291"/>
    </location>
</feature>
<sequence>MLTDFVKNFCPKILRDVNESENIKKLCHDWLEIAFNFCIDKIFNKESTSQRIWKWILNFVSQKRSIEPFIETKYKSYFQSPTNLTATECVDVFRTIYDDFQKITLNEASEQSLIKTQSANIFEEKNSIEINYFILIINVLLIASFMVVMFAIKKMKRNFEIVKVLRIKDTIRNGDSQHETEILQISAPTFNSLLDELEMTENSVETTAEALEGSTDGSRRIYDTLRPLAISTPTLKDKRGLTATKRTTKRKYSENLKNEENTSKSPSSNKPLTNIDNRRNSLIPVRAAKKK</sequence>
<feature type="transmembrane region" description="Helical" evidence="2">
    <location>
        <begin position="132"/>
        <end position="152"/>
    </location>
</feature>
<evidence type="ECO:0000256" key="2">
    <source>
        <dbReference type="SAM" id="Phobius"/>
    </source>
</evidence>
<dbReference type="EMBL" id="CVRI01000045">
    <property type="protein sequence ID" value="CRK96916.1"/>
    <property type="molecule type" value="Genomic_DNA"/>
</dbReference>
<protein>
    <submittedName>
        <fullName evidence="3">CLUMA_CG010328, isoform A</fullName>
    </submittedName>
</protein>
<keyword evidence="4" id="KW-1185">Reference proteome</keyword>
<keyword evidence="2" id="KW-0812">Transmembrane</keyword>
<organism evidence="3 4">
    <name type="scientific">Clunio marinus</name>
    <dbReference type="NCBI Taxonomy" id="568069"/>
    <lineage>
        <taxon>Eukaryota</taxon>
        <taxon>Metazoa</taxon>
        <taxon>Ecdysozoa</taxon>
        <taxon>Arthropoda</taxon>
        <taxon>Hexapoda</taxon>
        <taxon>Insecta</taxon>
        <taxon>Pterygota</taxon>
        <taxon>Neoptera</taxon>
        <taxon>Endopterygota</taxon>
        <taxon>Diptera</taxon>
        <taxon>Nematocera</taxon>
        <taxon>Chironomoidea</taxon>
        <taxon>Chironomidae</taxon>
        <taxon>Clunio</taxon>
    </lineage>
</organism>
<evidence type="ECO:0000313" key="3">
    <source>
        <dbReference type="EMBL" id="CRK96916.1"/>
    </source>
</evidence>